<accession>A0A292Q051</accession>
<keyword evidence="3" id="KW-1185">Reference proteome</keyword>
<sequence>MCATRSPATLWVLETGPDLGWQNKVYRRDLKGDEMGLSMGWVKSYQSSMISAQKKGVEVRDMWHKANWTQVRLNSGSIKLPREDWLLKHDCERFMPSMYRRALAELGGGDKIPITSLAASRESDEFLVEMPPTPVGTPKREVDDPMNGHR</sequence>
<feature type="region of interest" description="Disordered" evidence="1">
    <location>
        <begin position="123"/>
        <end position="150"/>
    </location>
</feature>
<evidence type="ECO:0000313" key="2">
    <source>
        <dbReference type="EMBL" id="CUS13196.1"/>
    </source>
</evidence>
<protein>
    <submittedName>
        <fullName evidence="2">Uncharacterized protein</fullName>
    </submittedName>
</protein>
<dbReference type="AlphaFoldDB" id="A0A292Q051"/>
<evidence type="ECO:0000313" key="3">
    <source>
        <dbReference type="Proteomes" id="UP001412239"/>
    </source>
</evidence>
<feature type="compositionally biased region" description="Basic and acidic residues" evidence="1">
    <location>
        <begin position="138"/>
        <end position="150"/>
    </location>
</feature>
<evidence type="ECO:0000256" key="1">
    <source>
        <dbReference type="SAM" id="MobiDB-lite"/>
    </source>
</evidence>
<proteinExistence type="predicted"/>
<name>A0A292Q051_9PEZI</name>
<dbReference type="EMBL" id="LN890977">
    <property type="protein sequence ID" value="CUS13196.1"/>
    <property type="molecule type" value="Genomic_DNA"/>
</dbReference>
<organism evidence="2 3">
    <name type="scientific">Tuber aestivum</name>
    <name type="common">summer truffle</name>
    <dbReference type="NCBI Taxonomy" id="59557"/>
    <lineage>
        <taxon>Eukaryota</taxon>
        <taxon>Fungi</taxon>
        <taxon>Dikarya</taxon>
        <taxon>Ascomycota</taxon>
        <taxon>Pezizomycotina</taxon>
        <taxon>Pezizomycetes</taxon>
        <taxon>Pezizales</taxon>
        <taxon>Tuberaceae</taxon>
        <taxon>Tuber</taxon>
    </lineage>
</organism>
<gene>
    <name evidence="2" type="ORF">GSTUAT00002710001</name>
</gene>
<reference evidence="2" key="1">
    <citation type="submission" date="2015-10" db="EMBL/GenBank/DDBJ databases">
        <authorList>
            <person name="Regsiter A."/>
            <person name="william w."/>
        </authorList>
    </citation>
    <scope>NUCLEOTIDE SEQUENCE</scope>
    <source>
        <strain evidence="2">Montdore</strain>
    </source>
</reference>
<dbReference type="Proteomes" id="UP001412239">
    <property type="component" value="Unassembled WGS sequence"/>
</dbReference>